<dbReference type="SUPFAM" id="SSF53474">
    <property type="entry name" value="alpha/beta-Hydrolases"/>
    <property type="match status" value="1"/>
</dbReference>
<organism evidence="1 2">
    <name type="scientific">Paractinoplanes aksuensis</name>
    <dbReference type="NCBI Taxonomy" id="2939490"/>
    <lineage>
        <taxon>Bacteria</taxon>
        <taxon>Bacillati</taxon>
        <taxon>Actinomycetota</taxon>
        <taxon>Actinomycetes</taxon>
        <taxon>Micromonosporales</taxon>
        <taxon>Micromonosporaceae</taxon>
        <taxon>Paractinoplanes</taxon>
    </lineage>
</organism>
<dbReference type="InterPro" id="IPR029058">
    <property type="entry name" value="AB_hydrolase_fold"/>
</dbReference>
<comment type="caution">
    <text evidence="1">The sequence shown here is derived from an EMBL/GenBank/DDBJ whole genome shotgun (WGS) entry which is preliminary data.</text>
</comment>
<proteinExistence type="predicted"/>
<dbReference type="Gene3D" id="3.40.50.1820">
    <property type="entry name" value="alpha/beta hydrolase"/>
    <property type="match status" value="1"/>
</dbReference>
<evidence type="ECO:0000313" key="2">
    <source>
        <dbReference type="Proteomes" id="UP001523369"/>
    </source>
</evidence>
<evidence type="ECO:0000313" key="1">
    <source>
        <dbReference type="EMBL" id="MCO8275446.1"/>
    </source>
</evidence>
<name>A0ABT1DX57_9ACTN</name>
<dbReference type="GO" id="GO:0016787">
    <property type="term" value="F:hydrolase activity"/>
    <property type="evidence" value="ECO:0007669"/>
    <property type="project" value="UniProtKB-KW"/>
</dbReference>
<accession>A0ABT1DX57</accession>
<reference evidence="1 2" key="1">
    <citation type="submission" date="2022-06" db="EMBL/GenBank/DDBJ databases">
        <title>New Species of the Genus Actinoplanes, ActinopZanes ferrugineus.</title>
        <authorList>
            <person name="Ding P."/>
        </authorList>
    </citation>
    <scope>NUCLEOTIDE SEQUENCE [LARGE SCALE GENOMIC DNA]</scope>
    <source>
        <strain evidence="1 2">TRM88003</strain>
    </source>
</reference>
<gene>
    <name evidence="1" type="ORF">M1L60_33175</name>
</gene>
<protein>
    <submittedName>
        <fullName evidence="1">Alpha/beta hydrolase</fullName>
    </submittedName>
</protein>
<dbReference type="RefSeq" id="WP_253241510.1">
    <property type="nucleotide sequence ID" value="NZ_JAMYJR010000038.1"/>
</dbReference>
<sequence length="36" mass="3968">MTIIEGAGHWVMQEQPQALTGAVLDFIKDLPDKRSA</sequence>
<keyword evidence="2" id="KW-1185">Reference proteome</keyword>
<dbReference type="Proteomes" id="UP001523369">
    <property type="component" value="Unassembled WGS sequence"/>
</dbReference>
<keyword evidence="1" id="KW-0378">Hydrolase</keyword>
<dbReference type="EMBL" id="JAMYJR010000038">
    <property type="protein sequence ID" value="MCO8275446.1"/>
    <property type="molecule type" value="Genomic_DNA"/>
</dbReference>